<dbReference type="Pfam" id="PF06941">
    <property type="entry name" value="NT5C"/>
    <property type="match status" value="1"/>
</dbReference>
<evidence type="ECO:0000313" key="5">
    <source>
        <dbReference type="EMBL" id="AEG58923.1"/>
    </source>
</evidence>
<reference evidence="5 6" key="2">
    <citation type="journal article" date="2012" name="Stand. Genomic Sci.">
        <title>Complete genome sequence of the sulfate-reducing firmicute Desulfotomaculum ruminis type strain (DL(T)).</title>
        <authorList>
            <person name="Spring S."/>
            <person name="Visser M."/>
            <person name="Lu M."/>
            <person name="Copeland A."/>
            <person name="Lapidus A."/>
            <person name="Lucas S."/>
            <person name="Cheng J.F."/>
            <person name="Han C."/>
            <person name="Tapia R."/>
            <person name="Goodwin L.A."/>
            <person name="Pitluck S."/>
            <person name="Ivanova N."/>
            <person name="Land M."/>
            <person name="Hauser L."/>
            <person name="Larimer F."/>
            <person name="Rohde M."/>
            <person name="Goker M."/>
            <person name="Detter J.C."/>
            <person name="Kyrpides N.C."/>
            <person name="Woyke T."/>
            <person name="Schaap P.J."/>
            <person name="Plugge C.M."/>
            <person name="Muyzer G."/>
            <person name="Kuever J."/>
            <person name="Pereira I.A."/>
            <person name="Parshina S.N."/>
            <person name="Bernier-Latmani R."/>
            <person name="Stams A.J."/>
            <person name="Klenk H.P."/>
        </authorList>
    </citation>
    <scope>NUCLEOTIDE SEQUENCE [LARGE SCALE GENOMIC DNA]</scope>
    <source>
        <strain evidence="6">ATCC 23193 / DSM 2154 / NCIB 8452 / DL</strain>
    </source>
</reference>
<evidence type="ECO:0000256" key="3">
    <source>
        <dbReference type="PIRNR" id="PIRNR021362"/>
    </source>
</evidence>
<dbReference type="AlphaFoldDB" id="F6DTA6"/>
<evidence type="ECO:0000256" key="1">
    <source>
        <dbReference type="ARBA" id="ARBA00009589"/>
    </source>
</evidence>
<sequence>MNIGIDLDGTVADNLELLVETLNQHCGKRLVGDEIRQYDLCKTYCISEEEFIELMETKEEEIIVQSPVVPMAREYIEKLAGQGWQIHIITARHPRYHEITRKWLERNDIPFCGLHLLNSHNKLQTCQNLGVKMMVEDNIHNAYQLKAGGIPTILYEAPHNRYWSWQGTRCKTWKEIYQTIETKLDK</sequence>
<evidence type="ECO:0000256" key="2">
    <source>
        <dbReference type="ARBA" id="ARBA00022801"/>
    </source>
</evidence>
<dbReference type="InterPro" id="IPR010708">
    <property type="entry name" value="5'(3')-deoxyribonucleotidase"/>
</dbReference>
<dbReference type="Proteomes" id="UP000009234">
    <property type="component" value="Chromosome"/>
</dbReference>
<dbReference type="PANTHER" id="PTHR35134">
    <property type="entry name" value="NUCLEOTIDASE YQFW-RELATED"/>
    <property type="match status" value="1"/>
</dbReference>
<dbReference type="EMBL" id="CP002780">
    <property type="protein sequence ID" value="AEG58923.1"/>
    <property type="molecule type" value="Genomic_DNA"/>
</dbReference>
<dbReference type="InterPro" id="IPR052419">
    <property type="entry name" value="5_3-deoxyribonucleotidase-like"/>
</dbReference>
<organism evidence="5 6">
    <name type="scientific">Desulforamulus ruminis (strain ATCC 23193 / DSM 2154 / NCIMB 8452 / DL)</name>
    <name type="common">Desulfotomaculum ruminis</name>
    <dbReference type="NCBI Taxonomy" id="696281"/>
    <lineage>
        <taxon>Bacteria</taxon>
        <taxon>Bacillati</taxon>
        <taxon>Bacillota</taxon>
        <taxon>Clostridia</taxon>
        <taxon>Eubacteriales</taxon>
        <taxon>Peptococcaceae</taxon>
        <taxon>Desulforamulus</taxon>
    </lineage>
</organism>
<dbReference type="InterPro" id="IPR023214">
    <property type="entry name" value="HAD_sf"/>
</dbReference>
<dbReference type="KEGG" id="dru:Desru_0638"/>
<dbReference type="RefSeq" id="WP_013840697.1">
    <property type="nucleotide sequence ID" value="NC_015589.1"/>
</dbReference>
<dbReference type="GO" id="GO:0009264">
    <property type="term" value="P:deoxyribonucleotide catabolic process"/>
    <property type="evidence" value="ECO:0007669"/>
    <property type="project" value="InterPro"/>
</dbReference>
<reference evidence="6" key="1">
    <citation type="submission" date="2011-05" db="EMBL/GenBank/DDBJ databases">
        <title>Complete sequence of Desulfotomaculum ruminis DSM 2154.</title>
        <authorList>
            <person name="Lucas S."/>
            <person name="Copeland A."/>
            <person name="Lapidus A."/>
            <person name="Cheng J.-F."/>
            <person name="Goodwin L."/>
            <person name="Pitluck S."/>
            <person name="Lu M."/>
            <person name="Detter J.C."/>
            <person name="Han C."/>
            <person name="Tapia R."/>
            <person name="Land M."/>
            <person name="Hauser L."/>
            <person name="Kyrpides N."/>
            <person name="Ivanova N."/>
            <person name="Mikhailova N."/>
            <person name="Pagani I."/>
            <person name="Stams A.J.M."/>
            <person name="Plugge C.M."/>
            <person name="Muyzer G."/>
            <person name="Kuever J."/>
            <person name="Parshina S.N."/>
            <person name="Ivanova A.E."/>
            <person name="Nazina T.N."/>
            <person name="Brambilla E."/>
            <person name="Spring S."/>
            <person name="Klenk H.-P."/>
            <person name="Woyke T."/>
        </authorList>
    </citation>
    <scope>NUCLEOTIDE SEQUENCE [LARGE SCALE GENOMIC DNA]</scope>
    <source>
        <strain evidence="6">ATCC 23193 / DSM 2154 / NCIB 8452 / DL</strain>
    </source>
</reference>
<dbReference type="InterPro" id="IPR009206">
    <property type="entry name" value="Nucleotidase_putative"/>
</dbReference>
<gene>
    <name evidence="5" type="ordered locus">Desru_0638</name>
</gene>
<dbReference type="STRING" id="696281.Desru_0638"/>
<dbReference type="SUPFAM" id="SSF56784">
    <property type="entry name" value="HAD-like"/>
    <property type="match status" value="1"/>
</dbReference>
<dbReference type="OrthoDB" id="2471595at2"/>
<dbReference type="PIRSF" id="PIRSF021362">
    <property type="entry name" value="UCP021362_HAD"/>
    <property type="match status" value="1"/>
</dbReference>
<feature type="active site" description="Nucleophile" evidence="4">
    <location>
        <position position="6"/>
    </location>
</feature>
<dbReference type="GO" id="GO:0008253">
    <property type="term" value="F:5'-nucleotidase activity"/>
    <property type="evidence" value="ECO:0007669"/>
    <property type="project" value="InterPro"/>
</dbReference>
<evidence type="ECO:0000313" key="6">
    <source>
        <dbReference type="Proteomes" id="UP000009234"/>
    </source>
</evidence>
<protein>
    <recommendedName>
        <fullName evidence="3">Nucleotidase</fullName>
        <ecNumber evidence="3">3.1.3.-</ecNumber>
    </recommendedName>
</protein>
<dbReference type="PANTHER" id="PTHR35134:SF2">
    <property type="entry name" value="NUCLEOTIDASE YQFW-RELATED"/>
    <property type="match status" value="1"/>
</dbReference>
<keyword evidence="2 3" id="KW-0378">Hydrolase</keyword>
<dbReference type="Gene3D" id="3.40.50.1000">
    <property type="entry name" value="HAD superfamily/HAD-like"/>
    <property type="match status" value="1"/>
</dbReference>
<comment type="similarity">
    <text evidence="1 3">Belongs to the 5'(3')-deoxyribonucleotidase family.</text>
</comment>
<keyword evidence="6" id="KW-1185">Reference proteome</keyword>
<proteinExistence type="inferred from homology"/>
<dbReference type="EC" id="3.1.3.-" evidence="3"/>
<dbReference type="eggNOG" id="COG5663">
    <property type="taxonomic scope" value="Bacteria"/>
</dbReference>
<dbReference type="InterPro" id="IPR036412">
    <property type="entry name" value="HAD-like_sf"/>
</dbReference>
<dbReference type="HOGENOM" id="CLU_118515_0_0_9"/>
<name>F6DTA6_DESRL</name>
<evidence type="ECO:0000256" key="4">
    <source>
        <dbReference type="PIRSR" id="PIRSR610708-1"/>
    </source>
</evidence>
<feature type="active site" description="Proton donor" evidence="4">
    <location>
        <position position="8"/>
    </location>
</feature>
<accession>F6DTA6</accession>